<accession>A0A1C7P6H9</accession>
<keyword evidence="1" id="KW-1133">Transmembrane helix</keyword>
<dbReference type="Proteomes" id="UP000093111">
    <property type="component" value="Unassembled WGS sequence"/>
</dbReference>
<dbReference type="STRING" id="1612624.ADU59_03835"/>
<protein>
    <submittedName>
        <fullName evidence="2">Uncharacterized protein</fullName>
    </submittedName>
</protein>
<name>A0A1C7P6H9_9HYPH</name>
<gene>
    <name evidence="2" type="ORF">ADU59_03835</name>
</gene>
<sequence length="130" mass="14599">MGNSLGIFFALLIMIFGTYISVRARQLYLRGKWISIDTSIIDCDVPPPASETTIVITVRFQLNGEFHVRKLNTGSNDAMTYSRGNAVSLLVNPNNPKKCLLDTDYTGPVEKIAIWLVEKIQDFQQSGRFL</sequence>
<feature type="transmembrane region" description="Helical" evidence="1">
    <location>
        <begin position="6"/>
        <end position="22"/>
    </location>
</feature>
<evidence type="ECO:0000313" key="2">
    <source>
        <dbReference type="EMBL" id="OBZ96869.1"/>
    </source>
</evidence>
<keyword evidence="1" id="KW-0812">Transmembrane</keyword>
<evidence type="ECO:0000313" key="3">
    <source>
        <dbReference type="Proteomes" id="UP000093111"/>
    </source>
</evidence>
<keyword evidence="1" id="KW-0472">Membrane</keyword>
<evidence type="ECO:0000256" key="1">
    <source>
        <dbReference type="SAM" id="Phobius"/>
    </source>
</evidence>
<proteinExistence type="predicted"/>
<dbReference type="AlphaFoldDB" id="A0A1C7P6H9"/>
<organism evidence="2 3">
    <name type="scientific">Pararhizobium polonicum</name>
    <dbReference type="NCBI Taxonomy" id="1612624"/>
    <lineage>
        <taxon>Bacteria</taxon>
        <taxon>Pseudomonadati</taxon>
        <taxon>Pseudomonadota</taxon>
        <taxon>Alphaproteobacteria</taxon>
        <taxon>Hyphomicrobiales</taxon>
        <taxon>Rhizobiaceae</taxon>
        <taxon>Rhizobium/Agrobacterium group</taxon>
        <taxon>Pararhizobium</taxon>
    </lineage>
</organism>
<comment type="caution">
    <text evidence="2">The sequence shown here is derived from an EMBL/GenBank/DDBJ whole genome shotgun (WGS) entry which is preliminary data.</text>
</comment>
<dbReference type="EMBL" id="LGLV01000004">
    <property type="protein sequence ID" value="OBZ96869.1"/>
    <property type="molecule type" value="Genomic_DNA"/>
</dbReference>
<keyword evidence="3" id="KW-1185">Reference proteome</keyword>
<reference evidence="2 3" key="1">
    <citation type="journal article" date="2016" name="Syst. Appl. Microbiol.">
        <title>Pararhizobium polonicum sp. nov. isolated from tumors on stone fruit rootstocks.</title>
        <authorList>
            <person name="Pulawska J."/>
            <person name="Kuzmanovic N."/>
            <person name="Willems A."/>
            <person name="Pothier J.F."/>
        </authorList>
    </citation>
    <scope>NUCLEOTIDE SEQUENCE [LARGE SCALE GENOMIC DNA]</scope>
    <source>
        <strain evidence="2 3">F5.1</strain>
    </source>
</reference>